<reference evidence="7" key="3">
    <citation type="journal article" date="2018" name="Gigascience">
        <title>Genome assembly of the pink ipe (Handroanthus impetiginosus, Bignoniaceae), a highly-valued ecologically keystone neotropical timber forest tree.</title>
        <authorList>
            <person name="Silva-Junior O.B."/>
            <person name="Novaes E."/>
            <person name="Grattapaglia D."/>
            <person name="Collevatti R.G."/>
        </authorList>
    </citation>
    <scope>NUCLEOTIDE SEQUENCE [LARGE SCALE GENOMIC DNA]</scope>
    <source>
        <strain evidence="7">UFG-1</strain>
        <tissue evidence="7">Leaf</tissue>
    </source>
</reference>
<dbReference type="PANTHER" id="PTHR31232">
    <property type="match status" value="1"/>
</dbReference>
<evidence type="ECO:0000256" key="6">
    <source>
        <dbReference type="RuleBase" id="RU367044"/>
    </source>
</evidence>
<comment type="caution">
    <text evidence="7">The sequence shown here is derived from an EMBL/GenBank/DDBJ whole genome shotgun (WGS) entry which is preliminary data.</text>
</comment>
<reference evidence="9" key="2">
    <citation type="journal article" date="2018" name="Gigascience">
        <title>Genome assembly of the Pink Ipe (Handroanthus impetiginosus, Bignoniaceae), a highly valued, ecologically keystone Neotropical timber forest tree.</title>
        <authorList>
            <person name="Silva-Junior O.B."/>
            <person name="Grattapaglia D."/>
            <person name="Novaes E."/>
            <person name="Collevatti R.G."/>
        </authorList>
    </citation>
    <scope>NUCLEOTIDE SEQUENCE [LARGE SCALE GENOMIC DNA]</scope>
    <source>
        <strain evidence="9">cv. UFG-1</strain>
    </source>
</reference>
<dbReference type="Proteomes" id="UP000231279">
    <property type="component" value="Unassembled WGS sequence"/>
</dbReference>
<dbReference type="EMBL" id="NKXS01003228">
    <property type="protein sequence ID" value="PIN10420.1"/>
    <property type="molecule type" value="Genomic_DNA"/>
</dbReference>
<feature type="chain" id="PRO_5015080136" description="S-protein homolog" evidence="6">
    <location>
        <begin position="26"/>
        <end position="139"/>
    </location>
</feature>
<evidence type="ECO:0000256" key="3">
    <source>
        <dbReference type="ARBA" id="ARBA00022471"/>
    </source>
</evidence>
<sequence>MSYNSHKNIFAFLIFAAFLLRSISADCNPFAQPFYVHVIDNINSKDPLLLHCASGDDELGNHTLYNNGVFNFKFCETFFHRTLFFCRFRWTWKSIAVDVYKSKSRFDCSSFHCFWSARTDGIYFSGLNPPKNWTKRYSW</sequence>
<dbReference type="InterPro" id="IPR010264">
    <property type="entry name" value="Self-incomp_S1"/>
</dbReference>
<dbReference type="EMBL" id="NKXS01002072">
    <property type="protein sequence ID" value="PIN15414.1"/>
    <property type="molecule type" value="Genomic_DNA"/>
</dbReference>
<evidence type="ECO:0000313" key="8">
    <source>
        <dbReference type="EMBL" id="PIN15414.1"/>
    </source>
</evidence>
<comment type="subcellular location">
    <subcellularLocation>
        <location evidence="1 6">Secreted</location>
    </subcellularLocation>
</comment>
<keyword evidence="3 6" id="KW-0713">Self-incompatibility</keyword>
<dbReference type="Pfam" id="PF05938">
    <property type="entry name" value="Self-incomp_S1"/>
    <property type="match status" value="1"/>
</dbReference>
<feature type="signal peptide" evidence="6">
    <location>
        <begin position="1"/>
        <end position="25"/>
    </location>
</feature>
<dbReference type="GO" id="GO:0060320">
    <property type="term" value="P:rejection of self pollen"/>
    <property type="evidence" value="ECO:0007669"/>
    <property type="project" value="UniProtKB-KW"/>
</dbReference>
<accession>A0A2G9GZJ1</accession>
<evidence type="ECO:0000256" key="2">
    <source>
        <dbReference type="ARBA" id="ARBA00005581"/>
    </source>
</evidence>
<protein>
    <recommendedName>
        <fullName evidence="6">S-protein homolog</fullName>
    </recommendedName>
</protein>
<name>A0A2G9GZJ1_9LAMI</name>
<dbReference type="AlphaFoldDB" id="A0A2G9GZJ1"/>
<comment type="similarity">
    <text evidence="2 6">Belongs to the plant self-incompatibility (S1) protein family.</text>
</comment>
<keyword evidence="5 6" id="KW-0732">Signal</keyword>
<keyword evidence="9" id="KW-1185">Reference proteome</keyword>
<evidence type="ECO:0000256" key="1">
    <source>
        <dbReference type="ARBA" id="ARBA00004613"/>
    </source>
</evidence>
<organism evidence="7 9">
    <name type="scientific">Handroanthus impetiginosus</name>
    <dbReference type="NCBI Taxonomy" id="429701"/>
    <lineage>
        <taxon>Eukaryota</taxon>
        <taxon>Viridiplantae</taxon>
        <taxon>Streptophyta</taxon>
        <taxon>Embryophyta</taxon>
        <taxon>Tracheophyta</taxon>
        <taxon>Spermatophyta</taxon>
        <taxon>Magnoliopsida</taxon>
        <taxon>eudicotyledons</taxon>
        <taxon>Gunneridae</taxon>
        <taxon>Pentapetalae</taxon>
        <taxon>asterids</taxon>
        <taxon>lamiids</taxon>
        <taxon>Lamiales</taxon>
        <taxon>Bignoniaceae</taxon>
        <taxon>Crescentiina</taxon>
        <taxon>Tabebuia alliance</taxon>
        <taxon>Handroanthus</taxon>
    </lineage>
</organism>
<dbReference type="OrthoDB" id="1848419at2759"/>
<gene>
    <name evidence="8" type="ORF">CDL12_11926</name>
    <name evidence="7" type="ORF">CDL12_16995</name>
</gene>
<evidence type="ECO:0000256" key="5">
    <source>
        <dbReference type="ARBA" id="ARBA00022729"/>
    </source>
</evidence>
<reference evidence="7" key="1">
    <citation type="submission" date="2017-07" db="EMBL/GenBank/DDBJ databases">
        <authorList>
            <person name="Sun Z.S."/>
            <person name="Albrecht U."/>
            <person name="Echele G."/>
            <person name="Lee C.C."/>
        </authorList>
    </citation>
    <scope>NUCLEOTIDE SEQUENCE</scope>
    <source>
        <strain evidence="7">UFG-1</strain>
        <tissue evidence="7">Leaf</tissue>
    </source>
</reference>
<dbReference type="GO" id="GO:0005576">
    <property type="term" value="C:extracellular region"/>
    <property type="evidence" value="ECO:0007669"/>
    <property type="project" value="UniProtKB-SubCell"/>
</dbReference>
<proteinExistence type="inferred from homology"/>
<evidence type="ECO:0000256" key="4">
    <source>
        <dbReference type="ARBA" id="ARBA00022525"/>
    </source>
</evidence>
<dbReference type="PANTHER" id="PTHR31232:SF61">
    <property type="entry name" value="S-PROTEIN HOMOLOG"/>
    <property type="match status" value="1"/>
</dbReference>
<evidence type="ECO:0000313" key="9">
    <source>
        <dbReference type="Proteomes" id="UP000231279"/>
    </source>
</evidence>
<evidence type="ECO:0000313" key="7">
    <source>
        <dbReference type="EMBL" id="PIN10420.1"/>
    </source>
</evidence>
<keyword evidence="4 6" id="KW-0964">Secreted</keyword>